<reference evidence="10" key="1">
    <citation type="submission" date="2020-11" db="EMBL/GenBank/DDBJ databases">
        <authorList>
            <person name="Tran Van P."/>
        </authorList>
    </citation>
    <scope>NUCLEOTIDE SEQUENCE</scope>
</reference>
<keyword evidence="6" id="KW-0378">Hydrolase</keyword>
<accession>A0A7R9FLL2</accession>
<protein>
    <recommendedName>
        <fullName evidence="3">lysozyme</fullName>
        <ecNumber evidence="3">3.2.1.17</ecNumber>
    </recommendedName>
</protein>
<organism evidence="10">
    <name type="scientific">Timema tahoe</name>
    <dbReference type="NCBI Taxonomy" id="61484"/>
    <lineage>
        <taxon>Eukaryota</taxon>
        <taxon>Metazoa</taxon>
        <taxon>Ecdysozoa</taxon>
        <taxon>Arthropoda</taxon>
        <taxon>Hexapoda</taxon>
        <taxon>Insecta</taxon>
        <taxon>Pterygota</taxon>
        <taxon>Neoptera</taxon>
        <taxon>Polyneoptera</taxon>
        <taxon>Phasmatodea</taxon>
        <taxon>Timematodea</taxon>
        <taxon>Timematoidea</taxon>
        <taxon>Timematidae</taxon>
        <taxon>Timema</taxon>
    </lineage>
</organism>
<dbReference type="SMART" id="SM00263">
    <property type="entry name" value="LYZ1"/>
    <property type="match status" value="1"/>
</dbReference>
<dbReference type="GO" id="GO:0003796">
    <property type="term" value="F:lysozyme activity"/>
    <property type="evidence" value="ECO:0007669"/>
    <property type="project" value="UniProtKB-EC"/>
</dbReference>
<comment type="similarity">
    <text evidence="2 7">Belongs to the glycosyl hydrolase 22 family.</text>
</comment>
<keyword evidence="4" id="KW-0081">Bacteriolytic enzyme</keyword>
<evidence type="ECO:0000256" key="7">
    <source>
        <dbReference type="RuleBase" id="RU004440"/>
    </source>
</evidence>
<dbReference type="GO" id="GO:0031640">
    <property type="term" value="P:killing of cells of another organism"/>
    <property type="evidence" value="ECO:0007669"/>
    <property type="project" value="UniProtKB-KW"/>
</dbReference>
<evidence type="ECO:0000256" key="1">
    <source>
        <dbReference type="ARBA" id="ARBA00000632"/>
    </source>
</evidence>
<dbReference type="InterPro" id="IPR023346">
    <property type="entry name" value="Lysozyme-like_dom_sf"/>
</dbReference>
<dbReference type="Pfam" id="PF00062">
    <property type="entry name" value="Lys"/>
    <property type="match status" value="1"/>
</dbReference>
<dbReference type="InterPro" id="IPR001916">
    <property type="entry name" value="Glyco_hydro_22"/>
</dbReference>
<evidence type="ECO:0000256" key="8">
    <source>
        <dbReference type="SAM" id="MobiDB-lite"/>
    </source>
</evidence>
<feature type="region of interest" description="Disordered" evidence="8">
    <location>
        <begin position="1"/>
        <end position="25"/>
    </location>
</feature>
<dbReference type="EC" id="3.2.1.17" evidence="3"/>
<evidence type="ECO:0000256" key="6">
    <source>
        <dbReference type="ARBA" id="ARBA00023295"/>
    </source>
</evidence>
<feature type="compositionally biased region" description="Basic residues" evidence="8">
    <location>
        <begin position="146"/>
        <end position="156"/>
    </location>
</feature>
<evidence type="ECO:0000313" key="10">
    <source>
        <dbReference type="EMBL" id="CAD7455850.1"/>
    </source>
</evidence>
<evidence type="ECO:0000256" key="5">
    <source>
        <dbReference type="ARBA" id="ARBA00023157"/>
    </source>
</evidence>
<dbReference type="Gene3D" id="1.10.530.10">
    <property type="match status" value="1"/>
</dbReference>
<comment type="catalytic activity">
    <reaction evidence="1">
        <text>Hydrolysis of (1-&gt;4)-beta-linkages between N-acetylmuramic acid and N-acetyl-D-glucosamine residues in a peptidoglycan and between N-acetyl-D-glucosamine residues in chitodextrins.</text>
        <dbReference type="EC" id="3.2.1.17"/>
    </reaction>
</comment>
<keyword evidence="6" id="KW-0326">Glycosidase</keyword>
<dbReference type="InterPro" id="IPR019799">
    <property type="entry name" value="Glyco_hydro_22_CS"/>
</dbReference>
<keyword evidence="5" id="KW-1015">Disulfide bond</keyword>
<dbReference type="PANTHER" id="PTHR11407">
    <property type="entry name" value="LYSOZYME C"/>
    <property type="match status" value="1"/>
</dbReference>
<dbReference type="PRINTS" id="PR00135">
    <property type="entry name" value="LYZLACT"/>
</dbReference>
<proteinExistence type="inferred from homology"/>
<dbReference type="SUPFAM" id="SSF53955">
    <property type="entry name" value="Lysozyme-like"/>
    <property type="match status" value="1"/>
</dbReference>
<dbReference type="EMBL" id="OE001050">
    <property type="protein sequence ID" value="CAD7455850.1"/>
    <property type="molecule type" value="Genomic_DNA"/>
</dbReference>
<dbReference type="AlphaFoldDB" id="A0A7R9FLL2"/>
<feature type="domain" description="Glycosyl hydrolases family 22 (GH22)" evidence="9">
    <location>
        <begin position="295"/>
        <end position="313"/>
    </location>
</feature>
<feature type="compositionally biased region" description="Low complexity" evidence="8">
    <location>
        <begin position="92"/>
        <end position="120"/>
    </location>
</feature>
<dbReference type="FunFam" id="1.10.530.10:FF:000001">
    <property type="entry name" value="Lysozyme C"/>
    <property type="match status" value="1"/>
</dbReference>
<keyword evidence="4" id="KW-0929">Antimicrobial</keyword>
<evidence type="ECO:0000256" key="2">
    <source>
        <dbReference type="ARBA" id="ARBA00010859"/>
    </source>
</evidence>
<dbReference type="PANTHER" id="PTHR11407:SF63">
    <property type="entry name" value="LYSOZYME C"/>
    <property type="match status" value="1"/>
</dbReference>
<evidence type="ECO:0000259" key="9">
    <source>
        <dbReference type="PROSITE" id="PS00128"/>
    </source>
</evidence>
<sequence>MRPPKQVATNTARQTHSGGGHDASIVSWTRNGTCNQLFEEKPWGTVGSRAMKKALGIVVIFLSVYLAASHREHVVGHAAWKAIHKSKCDCNTTTTSTTNKPTTSATSTTNKPTTSTASTTKEPCPSTAPTINETSTSDAPTTKKSSTAKKSHRIHRREANPIYKKPSSHGVVMNPARQGLLRKRTRFKAVEHYGTPNHERCMTVLQNMTTAAILVVALLSHVTVAHVYSQCELANDLKNRGMPGSIPDWVCLIFAESSYNTAAEGHLNSDGSVDYGLFQINSRYWCGQGYAGGGCNVNCYSLLDDDISDDVACVKIIYAQSGGFTAWNGWKSSCQNGLPNLSGC</sequence>
<feature type="compositionally biased region" description="Low complexity" evidence="8">
    <location>
        <begin position="134"/>
        <end position="145"/>
    </location>
</feature>
<gene>
    <name evidence="10" type="ORF">TTEB3V08_LOCUS3900</name>
</gene>
<dbReference type="PROSITE" id="PS00128">
    <property type="entry name" value="GLYCOSYL_HYDROL_F22_1"/>
    <property type="match status" value="1"/>
</dbReference>
<evidence type="ECO:0000256" key="3">
    <source>
        <dbReference type="ARBA" id="ARBA00012732"/>
    </source>
</evidence>
<dbReference type="GO" id="GO:0042742">
    <property type="term" value="P:defense response to bacterium"/>
    <property type="evidence" value="ECO:0007669"/>
    <property type="project" value="UniProtKB-KW"/>
</dbReference>
<feature type="region of interest" description="Disordered" evidence="8">
    <location>
        <begin position="90"/>
        <end position="172"/>
    </location>
</feature>
<dbReference type="PRINTS" id="PR00137">
    <property type="entry name" value="LYSOZYME"/>
</dbReference>
<dbReference type="PROSITE" id="PS51348">
    <property type="entry name" value="GLYCOSYL_HYDROL_F22_2"/>
    <property type="match status" value="1"/>
</dbReference>
<feature type="compositionally biased region" description="Polar residues" evidence="8">
    <location>
        <begin position="7"/>
        <end position="16"/>
    </location>
</feature>
<name>A0A7R9FLL2_9NEOP</name>
<evidence type="ECO:0000256" key="4">
    <source>
        <dbReference type="ARBA" id="ARBA00022638"/>
    </source>
</evidence>
<dbReference type="InterPro" id="IPR000974">
    <property type="entry name" value="Glyco_hydro_22_lys"/>
</dbReference>
<dbReference type="CDD" id="cd16899">
    <property type="entry name" value="LYZ_C_invert"/>
    <property type="match status" value="1"/>
</dbReference>